<dbReference type="InterPro" id="IPR009056">
    <property type="entry name" value="Cyt_c-like_dom"/>
</dbReference>
<evidence type="ECO:0000313" key="6">
    <source>
        <dbReference type="EMBL" id="ADJ23676.1"/>
    </source>
</evidence>
<sequence length="273" mass="29416" precursor="true">MLIRFLALIVITVLNIAPLAAKENILSLSFGKGVLSLSAHELLIRPDAQTITIPADVSYRRAMTYRAVPLIALIGDVGKLGFTTIEARAKDGFVSQIPVSLIMQGASGGSVAWIAIEEAKAPWPNLPGKQASAGPFYLVWENPERSSVGSEQWPYALARLTGVDDPVRRWPQLAVDSSLAGDAKERLGQASFIKNCIPCHRLNGAGESATGPDLGKPMNVTTYMTATGLHALIRDPKSVRTWPEQQMLGFGPEKIPDAEIDALIAFLAYSAKR</sequence>
<accession>D8JZ74</accession>
<dbReference type="KEGG" id="hdn:Hden_1873"/>
<keyword evidence="3 4" id="KW-0408">Iron</keyword>
<dbReference type="eggNOG" id="COG2010">
    <property type="taxonomic scope" value="Bacteria"/>
</dbReference>
<evidence type="ECO:0000256" key="2">
    <source>
        <dbReference type="ARBA" id="ARBA00022723"/>
    </source>
</evidence>
<proteinExistence type="predicted"/>
<dbReference type="InterPro" id="IPR036909">
    <property type="entry name" value="Cyt_c-like_dom_sf"/>
</dbReference>
<evidence type="ECO:0000256" key="1">
    <source>
        <dbReference type="ARBA" id="ARBA00022617"/>
    </source>
</evidence>
<name>D8JZ74_HYPDA</name>
<dbReference type="PROSITE" id="PS51007">
    <property type="entry name" value="CYTC"/>
    <property type="match status" value="1"/>
</dbReference>
<dbReference type="Proteomes" id="UP000002033">
    <property type="component" value="Chromosome"/>
</dbReference>
<feature type="domain" description="Cytochrome c" evidence="5">
    <location>
        <begin position="183"/>
        <end position="271"/>
    </location>
</feature>
<dbReference type="AlphaFoldDB" id="D8JZ74"/>
<protein>
    <recommendedName>
        <fullName evidence="5">Cytochrome c domain-containing protein</fullName>
    </recommendedName>
</protein>
<reference evidence="7" key="1">
    <citation type="journal article" date="2011" name="J. Bacteriol.">
        <title>Genome sequences of eight morphologically diverse alphaproteobacteria.</title>
        <authorList>
            <consortium name="US DOE Joint Genome Institute"/>
            <person name="Brown P.J."/>
            <person name="Kysela D.T."/>
            <person name="Buechlein A."/>
            <person name="Hemmerich C."/>
            <person name="Brun Y.V."/>
        </authorList>
    </citation>
    <scope>NUCLEOTIDE SEQUENCE [LARGE SCALE GENOMIC DNA]</scope>
    <source>
        <strain evidence="7">ATCC 51888 / DSM 1869 / NCIB 11706 / TK 0415</strain>
    </source>
</reference>
<dbReference type="GO" id="GO:0009055">
    <property type="term" value="F:electron transfer activity"/>
    <property type="evidence" value="ECO:0007669"/>
    <property type="project" value="InterPro"/>
</dbReference>
<evidence type="ECO:0000259" key="5">
    <source>
        <dbReference type="PROSITE" id="PS51007"/>
    </source>
</evidence>
<dbReference type="STRING" id="582899.Hden_1873"/>
<dbReference type="Pfam" id="PF00034">
    <property type="entry name" value="Cytochrom_C"/>
    <property type="match status" value="1"/>
</dbReference>
<evidence type="ECO:0000256" key="3">
    <source>
        <dbReference type="ARBA" id="ARBA00023004"/>
    </source>
</evidence>
<keyword evidence="7" id="KW-1185">Reference proteome</keyword>
<keyword evidence="2 4" id="KW-0479">Metal-binding</keyword>
<dbReference type="RefSeq" id="WP_013215835.1">
    <property type="nucleotide sequence ID" value="NC_014313.1"/>
</dbReference>
<dbReference type="Gene3D" id="1.10.760.10">
    <property type="entry name" value="Cytochrome c-like domain"/>
    <property type="match status" value="1"/>
</dbReference>
<evidence type="ECO:0000313" key="7">
    <source>
        <dbReference type="Proteomes" id="UP000002033"/>
    </source>
</evidence>
<dbReference type="GO" id="GO:0046872">
    <property type="term" value="F:metal ion binding"/>
    <property type="evidence" value="ECO:0007669"/>
    <property type="project" value="UniProtKB-KW"/>
</dbReference>
<evidence type="ECO:0000256" key="4">
    <source>
        <dbReference type="PROSITE-ProRule" id="PRU00433"/>
    </source>
</evidence>
<keyword evidence="1 4" id="KW-0349">Heme</keyword>
<dbReference type="GO" id="GO:0020037">
    <property type="term" value="F:heme binding"/>
    <property type="evidence" value="ECO:0007669"/>
    <property type="project" value="InterPro"/>
</dbReference>
<dbReference type="HOGENOM" id="CLU_065353_0_0_5"/>
<organism evidence="6 7">
    <name type="scientific">Hyphomicrobium denitrificans (strain ATCC 51888 / DSM 1869 / NCIMB 11706 / TK 0415)</name>
    <dbReference type="NCBI Taxonomy" id="582899"/>
    <lineage>
        <taxon>Bacteria</taxon>
        <taxon>Pseudomonadati</taxon>
        <taxon>Pseudomonadota</taxon>
        <taxon>Alphaproteobacteria</taxon>
        <taxon>Hyphomicrobiales</taxon>
        <taxon>Hyphomicrobiaceae</taxon>
        <taxon>Hyphomicrobium</taxon>
    </lineage>
</organism>
<dbReference type="EMBL" id="CP002083">
    <property type="protein sequence ID" value="ADJ23676.1"/>
    <property type="molecule type" value="Genomic_DNA"/>
</dbReference>
<gene>
    <name evidence="6" type="ordered locus">Hden_1873</name>
</gene>
<dbReference type="OrthoDB" id="5728201at2"/>
<dbReference type="SUPFAM" id="SSF46626">
    <property type="entry name" value="Cytochrome c"/>
    <property type="match status" value="1"/>
</dbReference>